<reference evidence="13 14" key="1">
    <citation type="submission" date="2012-11" db="EMBL/GenBank/DDBJ databases">
        <authorList>
            <person name="Huguet-Tapia J.C."/>
            <person name="Durkin A.S."/>
            <person name="Pettis G.S."/>
            <person name="Badger J.H."/>
        </authorList>
    </citation>
    <scope>NUCLEOTIDE SEQUENCE [LARGE SCALE GENOMIC DNA]</scope>
    <source>
        <strain evidence="13 14">91-03</strain>
    </source>
</reference>
<evidence type="ECO:0000256" key="2">
    <source>
        <dbReference type="ARBA" id="ARBA00005369"/>
    </source>
</evidence>
<dbReference type="Proteomes" id="UP000010411">
    <property type="component" value="Unassembled WGS sequence"/>
</dbReference>
<name>L1KKU3_9ACTN</name>
<evidence type="ECO:0000256" key="9">
    <source>
        <dbReference type="ARBA" id="ARBA00030757"/>
    </source>
</evidence>
<dbReference type="PANTHER" id="PTHR11579">
    <property type="entry name" value="PROTEIN-L-ISOASPARTATE O-METHYLTRANSFERASE"/>
    <property type="match status" value="1"/>
</dbReference>
<dbReference type="GO" id="GO:0005737">
    <property type="term" value="C:cytoplasm"/>
    <property type="evidence" value="ECO:0007669"/>
    <property type="project" value="UniProtKB-SubCell"/>
</dbReference>
<comment type="subcellular location">
    <subcellularLocation>
        <location evidence="1">Cytoplasm</location>
    </subcellularLocation>
</comment>
<dbReference type="InterPro" id="IPR027573">
    <property type="entry name" value="Methyltran_FxLD"/>
</dbReference>
<dbReference type="Pfam" id="PF14028">
    <property type="entry name" value="Lant_dehydr_C"/>
    <property type="match status" value="1"/>
</dbReference>
<evidence type="ECO:0000256" key="1">
    <source>
        <dbReference type="ARBA" id="ARBA00004496"/>
    </source>
</evidence>
<dbReference type="PANTHER" id="PTHR11579:SF0">
    <property type="entry name" value="PROTEIN-L-ISOASPARTATE(D-ASPARTATE) O-METHYLTRANSFERASE"/>
    <property type="match status" value="1"/>
</dbReference>
<evidence type="ECO:0000256" key="8">
    <source>
        <dbReference type="ARBA" id="ARBA00022691"/>
    </source>
</evidence>
<dbReference type="GO" id="GO:0004719">
    <property type="term" value="F:protein-L-isoaspartate (D-aspartate) O-methyltransferase activity"/>
    <property type="evidence" value="ECO:0007669"/>
    <property type="project" value="UniProtKB-EC"/>
</dbReference>
<gene>
    <name evidence="13" type="ORF">STRIP9103_03986</name>
</gene>
<dbReference type="InterPro" id="IPR023809">
    <property type="entry name" value="Thiopep_bacteriocin_synth_dom"/>
</dbReference>
<dbReference type="SUPFAM" id="SSF53335">
    <property type="entry name" value="S-adenosyl-L-methionine-dependent methyltransferases"/>
    <property type="match status" value="1"/>
</dbReference>
<evidence type="ECO:0000256" key="11">
    <source>
        <dbReference type="ARBA" id="ARBA00031350"/>
    </source>
</evidence>
<keyword evidence="7" id="KW-0808">Transferase</keyword>
<evidence type="ECO:0000259" key="12">
    <source>
        <dbReference type="Pfam" id="PF14028"/>
    </source>
</evidence>
<feature type="domain" description="Thiopeptide-type bacteriocin biosynthesis" evidence="12">
    <location>
        <begin position="6"/>
        <end position="255"/>
    </location>
</feature>
<dbReference type="Pfam" id="PF01135">
    <property type="entry name" value="PCMT"/>
    <property type="match status" value="1"/>
</dbReference>
<evidence type="ECO:0000313" key="14">
    <source>
        <dbReference type="Proteomes" id="UP000010411"/>
    </source>
</evidence>
<proteinExistence type="inferred from homology"/>
<evidence type="ECO:0000313" key="13">
    <source>
        <dbReference type="EMBL" id="EKX61105.1"/>
    </source>
</evidence>
<protein>
    <recommendedName>
        <fullName evidence="4">Protein-L-isoaspartate O-methyltransferase</fullName>
        <ecNumber evidence="3">2.1.1.77</ecNumber>
    </recommendedName>
    <alternativeName>
        <fullName evidence="11">L-isoaspartyl protein carboxyl methyltransferase</fullName>
    </alternativeName>
    <alternativeName>
        <fullName evidence="9">Protein L-isoaspartyl methyltransferase</fullName>
    </alternativeName>
    <alternativeName>
        <fullName evidence="10">Protein-beta-aspartate methyltransferase</fullName>
    </alternativeName>
</protein>
<evidence type="ECO:0000256" key="6">
    <source>
        <dbReference type="ARBA" id="ARBA00022603"/>
    </source>
</evidence>
<evidence type="ECO:0000256" key="10">
    <source>
        <dbReference type="ARBA" id="ARBA00031323"/>
    </source>
</evidence>
<comment type="caution">
    <text evidence="13">The sequence shown here is derived from an EMBL/GenBank/DDBJ whole genome shotgun (WGS) entry which is preliminary data.</text>
</comment>
<dbReference type="AlphaFoldDB" id="L1KKU3"/>
<evidence type="ECO:0000256" key="7">
    <source>
        <dbReference type="ARBA" id="ARBA00022679"/>
    </source>
</evidence>
<dbReference type="NCBIfam" id="TIGR03891">
    <property type="entry name" value="thiopep_ocin"/>
    <property type="match status" value="1"/>
</dbReference>
<dbReference type="GO" id="GO:0032259">
    <property type="term" value="P:methylation"/>
    <property type="evidence" value="ECO:0007669"/>
    <property type="project" value="UniProtKB-KW"/>
</dbReference>
<dbReference type="OrthoDB" id="4035289at2"/>
<comment type="similarity">
    <text evidence="2">Belongs to the methyltransferase superfamily. L-isoaspartyl/D-aspartyl protein methyltransferase family.</text>
</comment>
<accession>L1KKU3</accession>
<dbReference type="EC" id="2.1.1.77" evidence="3"/>
<evidence type="ECO:0000256" key="3">
    <source>
        <dbReference type="ARBA" id="ARBA00011890"/>
    </source>
</evidence>
<sequence>MPPDRWQQHNITFVDREISQRTIAERLGPTLIEAAADGQLTDWWFMNKQPWPLRYLADKPSPAIESLLSDLIGDGVAVSCLPCVYEPETDTFGGPEAMDAAHELFHSDSRHLLTYRPSPMHLGRRETAVLLASVMMRGAGLDWFEQGDVWAKVAALRPAIAPQQPERAAELAPAMRKLMTADAHSLCRPGGPLHAHEEWVTAFERAGATLADLASRGALTRGLRAIIAHHVIFHANRAGLLRDDQSALSHIAREVVMGTSDHTESPTEATTDTDSVSAVNTDTITTPTADAERLRNALVNQLRADGHARTPAVETALRTVPRHVFVPDASLEDAYANAPVHIKYDTDGTSISCASQPGVVALMLDQLDAQPGERILELGAGTGYNAGLLAHLVGEGGHVTTLDVDDDLVEGARAHLAAAGITSVKAVTRDGALGYAEGAPYDRIIATVGAHGVPHAWLQQLAPGGRLLVPQRLKGTVSRSIAYEQRDGRWVSLGSEMNTFMPLRRGIADDDRRVIPLSTDGAVRLQAPAGLSIDADALAGVVDQPRTEEWTGMTVRAMESPEWMELFVTCSLPSGLIRMLFPQSAKGTLLTEDPYPSSTAVVDKGAVTYLARRVSKEKTPEGDRLWEFGVIGHGPGSDELAAKVADAIRIWNREYRGREAMFEIQHLDVPQIEQRPGLFALDTPLNRIVVGWR</sequence>
<dbReference type="InterPro" id="IPR000682">
    <property type="entry name" value="PCMT"/>
</dbReference>
<organism evidence="13 14">
    <name type="scientific">Streptomyces ipomoeae 91-03</name>
    <dbReference type="NCBI Taxonomy" id="698759"/>
    <lineage>
        <taxon>Bacteria</taxon>
        <taxon>Bacillati</taxon>
        <taxon>Actinomycetota</taxon>
        <taxon>Actinomycetes</taxon>
        <taxon>Kitasatosporales</taxon>
        <taxon>Streptomycetaceae</taxon>
        <taxon>Streptomyces</taxon>
    </lineage>
</organism>
<dbReference type="CDD" id="cd02440">
    <property type="entry name" value="AdoMet_MTases"/>
    <property type="match status" value="1"/>
</dbReference>
<dbReference type="NCBIfam" id="TIGR04364">
    <property type="entry name" value="methyltran_FxLD"/>
    <property type="match status" value="1"/>
</dbReference>
<dbReference type="PATRIC" id="fig|698759.3.peg.8169"/>
<evidence type="ECO:0000256" key="5">
    <source>
        <dbReference type="ARBA" id="ARBA00022490"/>
    </source>
</evidence>
<keyword evidence="6" id="KW-0489">Methyltransferase</keyword>
<dbReference type="RefSeq" id="WP_009337843.1">
    <property type="nucleotide sequence ID" value="NZ_AEJC01000620.1"/>
</dbReference>
<evidence type="ECO:0000256" key="4">
    <source>
        <dbReference type="ARBA" id="ARBA00013346"/>
    </source>
</evidence>
<dbReference type="InterPro" id="IPR029063">
    <property type="entry name" value="SAM-dependent_MTases_sf"/>
</dbReference>
<keyword evidence="8" id="KW-0949">S-adenosyl-L-methionine</keyword>
<keyword evidence="5" id="KW-0963">Cytoplasm</keyword>
<dbReference type="Gene3D" id="3.40.50.150">
    <property type="entry name" value="Vaccinia Virus protein VP39"/>
    <property type="match status" value="1"/>
</dbReference>
<dbReference type="EMBL" id="AEJC01000620">
    <property type="protein sequence ID" value="EKX61105.1"/>
    <property type="molecule type" value="Genomic_DNA"/>
</dbReference>
<keyword evidence="14" id="KW-1185">Reference proteome</keyword>